<dbReference type="AlphaFoldDB" id="A0A8H6VKD7"/>
<sequence length="184" mass="21143">MATRLAQLATLLDGLDRNELSYIHSYAAKCLHETADSSTCFLLNFPAELRNHIYHYVAMNHLKRTENIKEMPAIMQVNRQVRIEFREVYYGKGIIEISCPPSGQQKEVSDWKLIINHTKLSRMLRRGSIYGRVTKATAEKCIDKLHDLKIATLSTFLVREVWRDAGFEEDDCWRPGTVKTSALG</sequence>
<gene>
    <name evidence="1" type="ORF">HII31_05081</name>
</gene>
<keyword evidence="2" id="KW-1185">Reference proteome</keyword>
<dbReference type="EMBL" id="JABCIY010000079">
    <property type="protein sequence ID" value="KAF7193617.1"/>
    <property type="molecule type" value="Genomic_DNA"/>
</dbReference>
<organism evidence="1 2">
    <name type="scientific">Pseudocercospora fuligena</name>
    <dbReference type="NCBI Taxonomy" id="685502"/>
    <lineage>
        <taxon>Eukaryota</taxon>
        <taxon>Fungi</taxon>
        <taxon>Dikarya</taxon>
        <taxon>Ascomycota</taxon>
        <taxon>Pezizomycotina</taxon>
        <taxon>Dothideomycetes</taxon>
        <taxon>Dothideomycetidae</taxon>
        <taxon>Mycosphaerellales</taxon>
        <taxon>Mycosphaerellaceae</taxon>
        <taxon>Pseudocercospora</taxon>
    </lineage>
</organism>
<dbReference type="Proteomes" id="UP000660729">
    <property type="component" value="Unassembled WGS sequence"/>
</dbReference>
<accession>A0A8H6VKD7</accession>
<comment type="caution">
    <text evidence="1">The sequence shown here is derived from an EMBL/GenBank/DDBJ whole genome shotgun (WGS) entry which is preliminary data.</text>
</comment>
<protein>
    <recommendedName>
        <fullName evidence="3">F-box domain-containing protein</fullName>
    </recommendedName>
</protein>
<evidence type="ECO:0008006" key="3">
    <source>
        <dbReference type="Google" id="ProtNLM"/>
    </source>
</evidence>
<reference evidence="1" key="1">
    <citation type="submission" date="2020-04" db="EMBL/GenBank/DDBJ databases">
        <title>Draft genome resource of the tomato pathogen Pseudocercospora fuligena.</title>
        <authorList>
            <person name="Zaccaron A."/>
        </authorList>
    </citation>
    <scope>NUCLEOTIDE SEQUENCE</scope>
    <source>
        <strain evidence="1">PF001</strain>
    </source>
</reference>
<evidence type="ECO:0000313" key="1">
    <source>
        <dbReference type="EMBL" id="KAF7193617.1"/>
    </source>
</evidence>
<evidence type="ECO:0000313" key="2">
    <source>
        <dbReference type="Proteomes" id="UP000660729"/>
    </source>
</evidence>
<dbReference type="OrthoDB" id="10626965at2759"/>
<proteinExistence type="predicted"/>
<name>A0A8H6VKD7_9PEZI</name>